<dbReference type="GO" id="GO:0005975">
    <property type="term" value="P:carbohydrate metabolic process"/>
    <property type="evidence" value="ECO:0007669"/>
    <property type="project" value="InterPro"/>
</dbReference>
<organism evidence="3 4">
    <name type="scientific">Sporormia fimetaria CBS 119925</name>
    <dbReference type="NCBI Taxonomy" id="1340428"/>
    <lineage>
        <taxon>Eukaryota</taxon>
        <taxon>Fungi</taxon>
        <taxon>Dikarya</taxon>
        <taxon>Ascomycota</taxon>
        <taxon>Pezizomycotina</taxon>
        <taxon>Dothideomycetes</taxon>
        <taxon>Pleosporomycetidae</taxon>
        <taxon>Pleosporales</taxon>
        <taxon>Sporormiaceae</taxon>
        <taxon>Sporormia</taxon>
    </lineage>
</organism>
<dbReference type="CDD" id="cd08023">
    <property type="entry name" value="GH16_laminarinase_like"/>
    <property type="match status" value="1"/>
</dbReference>
<dbReference type="InterPro" id="IPR050546">
    <property type="entry name" value="Glycosyl_Hydrlase_16"/>
</dbReference>
<evidence type="ECO:0000313" key="3">
    <source>
        <dbReference type="EMBL" id="KAF2748314.1"/>
    </source>
</evidence>
<feature type="compositionally biased region" description="Pro residues" evidence="1">
    <location>
        <begin position="27"/>
        <end position="50"/>
    </location>
</feature>
<dbReference type="InterPro" id="IPR000757">
    <property type="entry name" value="Beta-glucanase-like"/>
</dbReference>
<dbReference type="PANTHER" id="PTHR10963">
    <property type="entry name" value="GLYCOSYL HYDROLASE-RELATED"/>
    <property type="match status" value="1"/>
</dbReference>
<dbReference type="EMBL" id="MU006569">
    <property type="protein sequence ID" value="KAF2748314.1"/>
    <property type="molecule type" value="Genomic_DNA"/>
</dbReference>
<dbReference type="AlphaFoldDB" id="A0A6A6VF23"/>
<feature type="non-terminal residue" evidence="3">
    <location>
        <position position="304"/>
    </location>
</feature>
<feature type="domain" description="GH16" evidence="2">
    <location>
        <begin position="36"/>
        <end position="300"/>
    </location>
</feature>
<keyword evidence="3" id="KW-0378">Hydrolase</keyword>
<feature type="non-terminal residue" evidence="3">
    <location>
        <position position="1"/>
    </location>
</feature>
<dbReference type="Proteomes" id="UP000799440">
    <property type="component" value="Unassembled WGS sequence"/>
</dbReference>
<proteinExistence type="predicted"/>
<evidence type="ECO:0000259" key="2">
    <source>
        <dbReference type="PROSITE" id="PS51762"/>
    </source>
</evidence>
<feature type="region of interest" description="Disordered" evidence="1">
    <location>
        <begin position="1"/>
        <end position="56"/>
    </location>
</feature>
<dbReference type="OrthoDB" id="192832at2759"/>
<sequence length="304" mass="33984">PPQQPHYGPPQQQPLSPPIPFGSKPQTPQPPAIPGRPSSFQPPPGPPPSQPQVYWQPSFSASTPVTANFRHELGAHGWGNNEKQDYTSSPANSFHHNDKLIIRALVQNGTYTSARLTSHQTLSRPRGYLTATILPPVARGIWPAYWMLPQAPFSWPTDGEIDIFESSNGACKTLSCLHWGHFNGPDHDKHRVVETQLPDIRETPHTYGFSWSEEEGIPEWRGRLLWYIDGRPVMKANIPKGTRRMEEFTILLNIAMGGTLCQGVLPEDGYYDMVVGDMRMCEEPPGGWTEFERAWASSPEGKGM</sequence>
<dbReference type="PROSITE" id="PS51762">
    <property type="entry name" value="GH16_2"/>
    <property type="match status" value="1"/>
</dbReference>
<reference evidence="3" key="1">
    <citation type="journal article" date="2020" name="Stud. Mycol.">
        <title>101 Dothideomycetes genomes: a test case for predicting lifestyles and emergence of pathogens.</title>
        <authorList>
            <person name="Haridas S."/>
            <person name="Albert R."/>
            <person name="Binder M."/>
            <person name="Bloem J."/>
            <person name="Labutti K."/>
            <person name="Salamov A."/>
            <person name="Andreopoulos B."/>
            <person name="Baker S."/>
            <person name="Barry K."/>
            <person name="Bills G."/>
            <person name="Bluhm B."/>
            <person name="Cannon C."/>
            <person name="Castanera R."/>
            <person name="Culley D."/>
            <person name="Daum C."/>
            <person name="Ezra D."/>
            <person name="Gonzalez J."/>
            <person name="Henrissat B."/>
            <person name="Kuo A."/>
            <person name="Liang C."/>
            <person name="Lipzen A."/>
            <person name="Lutzoni F."/>
            <person name="Magnuson J."/>
            <person name="Mondo S."/>
            <person name="Nolan M."/>
            <person name="Ohm R."/>
            <person name="Pangilinan J."/>
            <person name="Park H.-J."/>
            <person name="Ramirez L."/>
            <person name="Alfaro M."/>
            <person name="Sun H."/>
            <person name="Tritt A."/>
            <person name="Yoshinaga Y."/>
            <person name="Zwiers L.-H."/>
            <person name="Turgeon B."/>
            <person name="Goodwin S."/>
            <person name="Spatafora J."/>
            <person name="Crous P."/>
            <person name="Grigoriev I."/>
        </authorList>
    </citation>
    <scope>NUCLEOTIDE SEQUENCE</scope>
    <source>
        <strain evidence="3">CBS 119925</strain>
    </source>
</reference>
<dbReference type="GO" id="GO:0004553">
    <property type="term" value="F:hydrolase activity, hydrolyzing O-glycosyl compounds"/>
    <property type="evidence" value="ECO:0007669"/>
    <property type="project" value="InterPro"/>
</dbReference>
<dbReference type="InterPro" id="IPR013320">
    <property type="entry name" value="ConA-like_dom_sf"/>
</dbReference>
<evidence type="ECO:0000256" key="1">
    <source>
        <dbReference type="SAM" id="MobiDB-lite"/>
    </source>
</evidence>
<evidence type="ECO:0000313" key="4">
    <source>
        <dbReference type="Proteomes" id="UP000799440"/>
    </source>
</evidence>
<name>A0A6A6VF23_9PLEO</name>
<protein>
    <submittedName>
        <fullName evidence="3">Glycoside hydrolase family 16 protein</fullName>
    </submittedName>
</protein>
<keyword evidence="4" id="KW-1185">Reference proteome</keyword>
<feature type="compositionally biased region" description="Pro residues" evidence="1">
    <location>
        <begin position="1"/>
        <end position="20"/>
    </location>
</feature>
<gene>
    <name evidence="3" type="ORF">M011DRAFT_375650</name>
</gene>
<dbReference type="Gene3D" id="2.60.120.200">
    <property type="match status" value="1"/>
</dbReference>
<accession>A0A6A6VF23</accession>
<dbReference type="SUPFAM" id="SSF49899">
    <property type="entry name" value="Concanavalin A-like lectins/glucanases"/>
    <property type="match status" value="1"/>
</dbReference>
<dbReference type="Pfam" id="PF26113">
    <property type="entry name" value="GH16_XgeA"/>
    <property type="match status" value="1"/>
</dbReference>
<dbReference type="PANTHER" id="PTHR10963:SF53">
    <property type="entry name" value="GH16 DOMAIN-CONTAINING PROTEIN"/>
    <property type="match status" value="1"/>
</dbReference>